<dbReference type="AlphaFoldDB" id="V5F5W1"/>
<dbReference type="eggNOG" id="COG4128">
    <property type="taxonomic scope" value="Bacteria"/>
</dbReference>
<keyword evidence="1" id="KW-0472">Membrane</keyword>
<dbReference type="InterPro" id="IPR027417">
    <property type="entry name" value="P-loop_NTPase"/>
</dbReference>
<sequence length="379" mass="42755">MINLIMGRPGGGKSYEAVVYHVIPAVQSGRKVITNLPLNLQAIEAAFGHQAVSLIKVIDTDFHGYGSDNKPFSSPDDYKDDWRSDDGKGSLVVVDEAHMVCGRDAKKDLLEFYSMHRHMGIDILLLTQSDRKLHRDVRDMIEIVYRCIKNTALGSDKTYTKKVLMGLRGDVVNTEQRKYEKAYFKFYQSHTASNSAVKEATASDVKPFWKSKLVFMLVICVILSVAGLFNLFKDGSPFGVKQVRVEPKVVPVPEVRQVKKEKVDMPAQSLLSFFPFLTDVSKAYITAMNVTRSGDKTTFDMLFKVFDKKDRYYVPDKTLADMQVKIQVINECLVKLMKDNQFVYLTCPPITDEKIKEDKKVSEVVSNSFLGSSDNGEAI</sequence>
<dbReference type="EMBL" id="DF196820">
    <property type="protein sequence ID" value="GAD31288.1"/>
    <property type="molecule type" value="Genomic_DNA"/>
</dbReference>
<organism evidence="3 4">
    <name type="scientific">Photobacterium leiognathi lrivu.4.1</name>
    <dbReference type="NCBI Taxonomy" id="1248232"/>
    <lineage>
        <taxon>Bacteria</taxon>
        <taxon>Pseudomonadati</taxon>
        <taxon>Pseudomonadota</taxon>
        <taxon>Gammaproteobacteria</taxon>
        <taxon>Vibrionales</taxon>
        <taxon>Vibrionaceae</taxon>
        <taxon>Photobacterium</taxon>
    </lineage>
</organism>
<name>V5F5W1_PHOLE</name>
<accession>V5F5W1</accession>
<dbReference type="Gene3D" id="3.40.50.300">
    <property type="entry name" value="P-loop containing nucleotide triphosphate hydrolases"/>
    <property type="match status" value="1"/>
</dbReference>
<keyword evidence="1" id="KW-0812">Transmembrane</keyword>
<gene>
    <name evidence="3" type="ORF">PLEI_2946</name>
</gene>
<dbReference type="HOGENOM" id="CLU_056708_0_0_6"/>
<evidence type="ECO:0000259" key="2">
    <source>
        <dbReference type="Pfam" id="PF05707"/>
    </source>
</evidence>
<evidence type="ECO:0000256" key="1">
    <source>
        <dbReference type="SAM" id="Phobius"/>
    </source>
</evidence>
<dbReference type="RefSeq" id="WP_023934089.1">
    <property type="nucleotide sequence ID" value="NZ_DF196820.1"/>
</dbReference>
<evidence type="ECO:0000313" key="3">
    <source>
        <dbReference type="EMBL" id="GAD31288.1"/>
    </source>
</evidence>
<reference evidence="4" key="1">
    <citation type="submission" date="2012-12" db="EMBL/GenBank/DDBJ databases">
        <title>Genome Sequence of Photobacterium leiognathi lrivu.4.1.</title>
        <authorList>
            <person name="Urbanczyk H."/>
            <person name="Ogura Y."/>
            <person name="Hayashi T."/>
            <person name="Dunlap P.V."/>
        </authorList>
    </citation>
    <scope>NUCLEOTIDE SEQUENCE [LARGE SCALE GENOMIC DNA]</scope>
    <source>
        <strain evidence="4">lrivu.4.1</strain>
    </source>
</reference>
<protein>
    <submittedName>
        <fullName evidence="3">Vpf380</fullName>
    </submittedName>
</protein>
<dbReference type="InterPro" id="IPR008900">
    <property type="entry name" value="Zot_N"/>
</dbReference>
<feature type="transmembrane region" description="Helical" evidence="1">
    <location>
        <begin position="213"/>
        <end position="232"/>
    </location>
</feature>
<dbReference type="Pfam" id="PF05707">
    <property type="entry name" value="Zot"/>
    <property type="match status" value="1"/>
</dbReference>
<dbReference type="Proteomes" id="UP000030675">
    <property type="component" value="Unassembled WGS sequence"/>
</dbReference>
<evidence type="ECO:0000313" key="4">
    <source>
        <dbReference type="Proteomes" id="UP000030675"/>
    </source>
</evidence>
<proteinExistence type="predicted"/>
<keyword evidence="1" id="KW-1133">Transmembrane helix</keyword>
<feature type="domain" description="Zona occludens toxin N-terminal" evidence="2">
    <location>
        <begin position="1"/>
        <end position="191"/>
    </location>
</feature>